<dbReference type="RefSeq" id="WP_092893705.1">
    <property type="nucleotide sequence ID" value="NZ_FOOQ01000006.1"/>
</dbReference>
<evidence type="ECO:0000259" key="1">
    <source>
        <dbReference type="Pfam" id="PF24035"/>
    </source>
</evidence>
<dbReference type="Pfam" id="PF24035">
    <property type="entry name" value="DUF7344"/>
    <property type="match status" value="1"/>
</dbReference>
<accession>A0A1I2VUF1</accession>
<feature type="domain" description="DUF7344" evidence="1">
    <location>
        <begin position="7"/>
        <end position="84"/>
    </location>
</feature>
<evidence type="ECO:0000313" key="2">
    <source>
        <dbReference type="EMBL" id="SFG92874.1"/>
    </source>
</evidence>
<evidence type="ECO:0000313" key="3">
    <source>
        <dbReference type="Proteomes" id="UP000198876"/>
    </source>
</evidence>
<name>A0A1I2VUF1_9EURY</name>
<keyword evidence="3" id="KW-1185">Reference proteome</keyword>
<gene>
    <name evidence="2" type="ORF">SAMN04488063_3347</name>
</gene>
<reference evidence="3" key="1">
    <citation type="submission" date="2016-10" db="EMBL/GenBank/DDBJ databases">
        <authorList>
            <person name="Varghese N."/>
            <person name="Submissions S."/>
        </authorList>
    </citation>
    <scope>NUCLEOTIDE SEQUENCE [LARGE SCALE GENOMIC DNA]</scope>
    <source>
        <strain evidence="3">CGMCC 1.7739</strain>
    </source>
</reference>
<dbReference type="AlphaFoldDB" id="A0A1I2VUF1"/>
<organism evidence="2 3">
    <name type="scientific">Halopelagius inordinatus</name>
    <dbReference type="NCBI Taxonomy" id="553467"/>
    <lineage>
        <taxon>Archaea</taxon>
        <taxon>Methanobacteriati</taxon>
        <taxon>Methanobacteriota</taxon>
        <taxon>Stenosarchaea group</taxon>
        <taxon>Halobacteria</taxon>
        <taxon>Halobacteriales</taxon>
        <taxon>Haloferacaceae</taxon>
    </lineage>
</organism>
<dbReference type="EMBL" id="FOOQ01000006">
    <property type="protein sequence ID" value="SFG92874.1"/>
    <property type="molecule type" value="Genomic_DNA"/>
</dbReference>
<protein>
    <recommendedName>
        <fullName evidence="1">DUF7344 domain-containing protein</fullName>
    </recommendedName>
</protein>
<dbReference type="Proteomes" id="UP000198876">
    <property type="component" value="Unassembled WGS sequence"/>
</dbReference>
<dbReference type="InterPro" id="IPR055768">
    <property type="entry name" value="DUF7344"/>
</dbReference>
<sequence length="115" mass="13230">MEETEAFRVLGSADRQLLLYELIHSDRGVSEERLARRVAAYRHRSPPESVGSEQVERAHIRLVHVHLPLLRRLDVVERDGDQVTLTDNRSRDQLLEAAAELDGWPPDDLLRLPFS</sequence>
<proteinExistence type="predicted"/>